<keyword evidence="1" id="KW-0732">Signal</keyword>
<proteinExistence type="predicted"/>
<evidence type="ECO:0000313" key="3">
    <source>
        <dbReference type="Proteomes" id="UP000440694"/>
    </source>
</evidence>
<organism evidence="2 3">
    <name type="scientific">Hyphomicrobium album</name>
    <dbReference type="NCBI Taxonomy" id="2665159"/>
    <lineage>
        <taxon>Bacteria</taxon>
        <taxon>Pseudomonadati</taxon>
        <taxon>Pseudomonadota</taxon>
        <taxon>Alphaproteobacteria</taxon>
        <taxon>Hyphomicrobiales</taxon>
        <taxon>Hyphomicrobiaceae</taxon>
        <taxon>Hyphomicrobium</taxon>
    </lineage>
</organism>
<dbReference type="EMBL" id="WMBQ01000001">
    <property type="protein sequence ID" value="MTD93535.1"/>
    <property type="molecule type" value="Genomic_DNA"/>
</dbReference>
<feature type="chain" id="PRO_5026214211" evidence="1">
    <location>
        <begin position="25"/>
        <end position="77"/>
    </location>
</feature>
<gene>
    <name evidence="2" type="ORF">GIW81_04205</name>
</gene>
<accession>A0A6I3KDG7</accession>
<dbReference type="RefSeq" id="WP_154738067.1">
    <property type="nucleotide sequence ID" value="NZ_WMBQ01000001.1"/>
</dbReference>
<feature type="signal peptide" evidence="1">
    <location>
        <begin position="1"/>
        <end position="24"/>
    </location>
</feature>
<dbReference type="Proteomes" id="UP000440694">
    <property type="component" value="Unassembled WGS sequence"/>
</dbReference>
<name>A0A6I3KDG7_9HYPH</name>
<evidence type="ECO:0000313" key="2">
    <source>
        <dbReference type="EMBL" id="MTD93535.1"/>
    </source>
</evidence>
<sequence>MYKTLAAAGIAAALLFAVPQGASALPGQGTDVKASSDVVQAGYKHRHYKHRHWKRGHHHHNRNRYYRKRKGIHIHVR</sequence>
<evidence type="ECO:0000256" key="1">
    <source>
        <dbReference type="SAM" id="SignalP"/>
    </source>
</evidence>
<keyword evidence="3" id="KW-1185">Reference proteome</keyword>
<comment type="caution">
    <text evidence="2">The sequence shown here is derived from an EMBL/GenBank/DDBJ whole genome shotgun (WGS) entry which is preliminary data.</text>
</comment>
<protein>
    <submittedName>
        <fullName evidence="2">Uncharacterized protein</fullName>
    </submittedName>
</protein>
<dbReference type="AlphaFoldDB" id="A0A6I3KDG7"/>
<reference evidence="2 3" key="1">
    <citation type="submission" date="2019-11" db="EMBL/GenBank/DDBJ databases">
        <title>Identification of a novel strain.</title>
        <authorList>
            <person name="Xu Q."/>
            <person name="Wang G."/>
        </authorList>
    </citation>
    <scope>NUCLEOTIDE SEQUENCE [LARGE SCALE GENOMIC DNA]</scope>
    <source>
        <strain evidence="3">xq</strain>
    </source>
</reference>